<comment type="caution">
    <text evidence="2">The sequence shown here is derived from an EMBL/GenBank/DDBJ whole genome shotgun (WGS) entry which is preliminary data.</text>
</comment>
<dbReference type="Proteomes" id="UP000801492">
    <property type="component" value="Unassembled WGS sequence"/>
</dbReference>
<dbReference type="Gene3D" id="3.10.100.10">
    <property type="entry name" value="Mannose-Binding Protein A, subunit A"/>
    <property type="match status" value="1"/>
</dbReference>
<proteinExistence type="predicted"/>
<reference evidence="2" key="1">
    <citation type="submission" date="2019-08" db="EMBL/GenBank/DDBJ databases">
        <title>The genome of the North American firefly Photinus pyralis.</title>
        <authorList>
            <consortium name="Photinus pyralis genome working group"/>
            <person name="Fallon T.R."/>
            <person name="Sander Lower S.E."/>
            <person name="Weng J.-K."/>
        </authorList>
    </citation>
    <scope>NUCLEOTIDE SEQUENCE</scope>
    <source>
        <strain evidence="2">TRF0915ILg1</strain>
        <tissue evidence="2">Whole body</tissue>
    </source>
</reference>
<dbReference type="SUPFAM" id="SSF56436">
    <property type="entry name" value="C-type lectin-like"/>
    <property type="match status" value="1"/>
</dbReference>
<keyword evidence="3" id="KW-1185">Reference proteome</keyword>
<dbReference type="AlphaFoldDB" id="A0A8K0G6N8"/>
<feature type="non-terminal residue" evidence="2">
    <location>
        <position position="69"/>
    </location>
</feature>
<evidence type="ECO:0000313" key="2">
    <source>
        <dbReference type="EMBL" id="KAF2888029.1"/>
    </source>
</evidence>
<feature type="signal peptide" evidence="1">
    <location>
        <begin position="1"/>
        <end position="17"/>
    </location>
</feature>
<protein>
    <submittedName>
        <fullName evidence="2">Uncharacterized protein</fullName>
    </submittedName>
</protein>
<dbReference type="InterPro" id="IPR016186">
    <property type="entry name" value="C-type_lectin-like/link_sf"/>
</dbReference>
<sequence>MWLYIVIFSTSLHFLNAQGLYNYNINDISSDLYYDQLRCPEHWVKFQQSCYRFIKSPLRSYGEGRRICQ</sequence>
<organism evidence="2 3">
    <name type="scientific">Ignelater luminosus</name>
    <name type="common">Cucubano</name>
    <name type="synonym">Pyrophorus luminosus</name>
    <dbReference type="NCBI Taxonomy" id="2038154"/>
    <lineage>
        <taxon>Eukaryota</taxon>
        <taxon>Metazoa</taxon>
        <taxon>Ecdysozoa</taxon>
        <taxon>Arthropoda</taxon>
        <taxon>Hexapoda</taxon>
        <taxon>Insecta</taxon>
        <taxon>Pterygota</taxon>
        <taxon>Neoptera</taxon>
        <taxon>Endopterygota</taxon>
        <taxon>Coleoptera</taxon>
        <taxon>Polyphaga</taxon>
        <taxon>Elateriformia</taxon>
        <taxon>Elateroidea</taxon>
        <taxon>Elateridae</taxon>
        <taxon>Agrypninae</taxon>
        <taxon>Pyrophorini</taxon>
        <taxon>Ignelater</taxon>
    </lineage>
</organism>
<feature type="chain" id="PRO_5035468033" evidence="1">
    <location>
        <begin position="18"/>
        <end position="69"/>
    </location>
</feature>
<dbReference type="InterPro" id="IPR016187">
    <property type="entry name" value="CTDL_fold"/>
</dbReference>
<dbReference type="OrthoDB" id="6700896at2759"/>
<name>A0A8K0G6N8_IGNLU</name>
<keyword evidence="1" id="KW-0732">Signal</keyword>
<dbReference type="EMBL" id="VTPC01080417">
    <property type="protein sequence ID" value="KAF2888029.1"/>
    <property type="molecule type" value="Genomic_DNA"/>
</dbReference>
<gene>
    <name evidence="2" type="ORF">ILUMI_18144</name>
</gene>
<accession>A0A8K0G6N8</accession>
<evidence type="ECO:0000256" key="1">
    <source>
        <dbReference type="SAM" id="SignalP"/>
    </source>
</evidence>
<evidence type="ECO:0000313" key="3">
    <source>
        <dbReference type="Proteomes" id="UP000801492"/>
    </source>
</evidence>